<gene>
    <name evidence="3" type="ORF">CHGG_09406</name>
</gene>
<dbReference type="AlphaFoldDB" id="Q2GRJ8"/>
<keyword evidence="2" id="KW-0472">Membrane</keyword>
<evidence type="ECO:0000256" key="2">
    <source>
        <dbReference type="SAM" id="Phobius"/>
    </source>
</evidence>
<feature type="compositionally biased region" description="Polar residues" evidence="1">
    <location>
        <begin position="234"/>
        <end position="243"/>
    </location>
</feature>
<feature type="region of interest" description="Disordered" evidence="1">
    <location>
        <begin position="298"/>
        <end position="337"/>
    </location>
</feature>
<keyword evidence="4" id="KW-1185">Reference proteome</keyword>
<dbReference type="HOGENOM" id="CLU_657205_0_0_1"/>
<feature type="region of interest" description="Disordered" evidence="1">
    <location>
        <begin position="355"/>
        <end position="418"/>
    </location>
</feature>
<evidence type="ECO:0000256" key="1">
    <source>
        <dbReference type="SAM" id="MobiDB-lite"/>
    </source>
</evidence>
<dbReference type="GeneID" id="4394903"/>
<dbReference type="RefSeq" id="XP_001227333.1">
    <property type="nucleotide sequence ID" value="XM_001227332.1"/>
</dbReference>
<dbReference type="EMBL" id="CH408034">
    <property type="protein sequence ID" value="EAQ85392.1"/>
    <property type="molecule type" value="Genomic_DNA"/>
</dbReference>
<dbReference type="VEuPathDB" id="FungiDB:CHGG_09406"/>
<feature type="transmembrane region" description="Helical" evidence="2">
    <location>
        <begin position="272"/>
        <end position="294"/>
    </location>
</feature>
<evidence type="ECO:0000313" key="4">
    <source>
        <dbReference type="Proteomes" id="UP000001056"/>
    </source>
</evidence>
<keyword evidence="2" id="KW-1133">Transmembrane helix</keyword>
<feature type="compositionally biased region" description="Gly residues" evidence="1">
    <location>
        <begin position="382"/>
        <end position="392"/>
    </location>
</feature>
<name>Q2GRJ8_CHAGB</name>
<feature type="region of interest" description="Disordered" evidence="1">
    <location>
        <begin position="191"/>
        <end position="265"/>
    </location>
</feature>
<dbReference type="eggNOG" id="ENOG502RJC5">
    <property type="taxonomic scope" value="Eukaryota"/>
</dbReference>
<feature type="compositionally biased region" description="Low complexity" evidence="1">
    <location>
        <begin position="191"/>
        <end position="233"/>
    </location>
</feature>
<reference evidence="4" key="1">
    <citation type="journal article" date="2015" name="Genome Announc.">
        <title>Draft genome sequence of the cellulolytic fungus Chaetomium globosum.</title>
        <authorList>
            <person name="Cuomo C.A."/>
            <person name="Untereiner W.A."/>
            <person name="Ma L.-J."/>
            <person name="Grabherr M."/>
            <person name="Birren B.W."/>
        </authorList>
    </citation>
    <scope>NUCLEOTIDE SEQUENCE [LARGE SCALE GENOMIC DNA]</scope>
    <source>
        <strain evidence="4">ATCC 6205 / CBS 148.51 / DSM 1962 / NBRC 6347 / NRRL 1970</strain>
    </source>
</reference>
<dbReference type="OMA" id="DNCARIK"/>
<evidence type="ECO:0000313" key="3">
    <source>
        <dbReference type="EMBL" id="EAQ85392.1"/>
    </source>
</evidence>
<accession>Q2GRJ8</accession>
<proteinExistence type="predicted"/>
<protein>
    <submittedName>
        <fullName evidence="3">Uncharacterized protein</fullName>
    </submittedName>
</protein>
<dbReference type="Proteomes" id="UP000001056">
    <property type="component" value="Unassembled WGS sequence"/>
</dbReference>
<keyword evidence="2" id="KW-0812">Transmembrane</keyword>
<dbReference type="InParanoid" id="Q2GRJ8"/>
<sequence>MVAKHISNHRQLQPGKQVRCWPILAHPHDDRGATPEMIDHSAPPRQPGFPRTYTVQHHDQHGPEQIGDGCQILRQPEGAVRPAAFLFHSAWPAGSEFHIRGASLRNRQTEGTTCGADETTCPQGGWCCSAGETCSVDNGAFFCCPAGAEAGCARVCAVGDFQCGSVCCADGQTCMGPDTLSPFCVSPAPSSVAPTTTTLPTQTTTTPLPSSTGSSSTTTISTTRTSRAPSPTAHSTTVVTTPAITDRPSPPGVTSTASAAPSQGGLTHPAQIAIGIIVPVAVVIIVSALWFLLFRRPGRGRGHRRGGTGDTSFGFGTGSRGPTPPPAYSKTGSDAALGPPMSVHEQYMMEASAERRREGSAVGEGFEMADLRREGNPSAGQAGAGMQPGAGPGDVSPLSDDGESRGRVSPHPGNMVDV</sequence>
<feature type="compositionally biased region" description="Polar residues" evidence="1">
    <location>
        <begin position="252"/>
        <end position="265"/>
    </location>
</feature>
<organism evidence="3 4">
    <name type="scientific">Chaetomium globosum (strain ATCC 6205 / CBS 148.51 / DSM 1962 / NBRC 6347 / NRRL 1970)</name>
    <name type="common">Soil fungus</name>
    <dbReference type="NCBI Taxonomy" id="306901"/>
    <lineage>
        <taxon>Eukaryota</taxon>
        <taxon>Fungi</taxon>
        <taxon>Dikarya</taxon>
        <taxon>Ascomycota</taxon>
        <taxon>Pezizomycotina</taxon>
        <taxon>Sordariomycetes</taxon>
        <taxon>Sordariomycetidae</taxon>
        <taxon>Sordariales</taxon>
        <taxon>Chaetomiaceae</taxon>
        <taxon>Chaetomium</taxon>
    </lineage>
</organism>
<dbReference type="OrthoDB" id="4588947at2759"/>